<dbReference type="InterPro" id="IPR005754">
    <property type="entry name" value="Sortase"/>
</dbReference>
<evidence type="ECO:0000313" key="3">
    <source>
        <dbReference type="EMBL" id="KKQ26039.1"/>
    </source>
</evidence>
<sequence length="248" mass="28289">MKNATKLSRKHIIRHHIHKATSSEYFRVLVLRTLGNFLLFSSLFMIGKTLYSPVREEIKYFINSKLNKQYIVADTITIPPPAVESKGLLARAFNFKQVEVLAPSDPEFSIVVPKIGANAKIFSNTNAGNEKEYLDVLEKGVAHTLGTAFPGEGGHIFLFAHSTDYFWNVGNYNAVFYLLYKLEKGDEVNLFYKGQRYVYRIIGNQVVDPSQVEYLTRKTNREFLTLQTCWPPGTTLKRLLVFAVRVAE</sequence>
<evidence type="ECO:0000256" key="1">
    <source>
        <dbReference type="ARBA" id="ARBA00022801"/>
    </source>
</evidence>
<dbReference type="NCBIfam" id="TIGR01076">
    <property type="entry name" value="sortase_fam"/>
    <property type="match status" value="1"/>
</dbReference>
<protein>
    <submittedName>
        <fullName evidence="3">Fimbrial associated sortase</fullName>
    </submittedName>
</protein>
<dbReference type="EMBL" id="LBSV01000004">
    <property type="protein sequence ID" value="KKQ26039.1"/>
    <property type="molecule type" value="Genomic_DNA"/>
</dbReference>
<dbReference type="SUPFAM" id="SSF63817">
    <property type="entry name" value="Sortase"/>
    <property type="match status" value="1"/>
</dbReference>
<name>A0A0G0IPD2_9BACT</name>
<dbReference type="InterPro" id="IPR023365">
    <property type="entry name" value="Sortase_dom-sf"/>
</dbReference>
<dbReference type="Pfam" id="PF04203">
    <property type="entry name" value="Sortase"/>
    <property type="match status" value="1"/>
</dbReference>
<keyword evidence="1" id="KW-0378">Hydrolase</keyword>
<organism evidence="3 4">
    <name type="scientific">Candidatus Roizmanbacteria bacterium GW2011_GWC2_37_13</name>
    <dbReference type="NCBI Taxonomy" id="1618486"/>
    <lineage>
        <taxon>Bacteria</taxon>
        <taxon>Candidatus Roizmaniibacteriota</taxon>
    </lineage>
</organism>
<gene>
    <name evidence="3" type="ORF">US40_C0004G0074</name>
</gene>
<proteinExistence type="predicted"/>
<keyword evidence="2" id="KW-1133">Transmembrane helix</keyword>
<dbReference type="Proteomes" id="UP000034917">
    <property type="component" value="Unassembled WGS sequence"/>
</dbReference>
<reference evidence="3 4" key="1">
    <citation type="journal article" date="2015" name="Nature">
        <title>rRNA introns, odd ribosomes, and small enigmatic genomes across a large radiation of phyla.</title>
        <authorList>
            <person name="Brown C.T."/>
            <person name="Hug L.A."/>
            <person name="Thomas B.C."/>
            <person name="Sharon I."/>
            <person name="Castelle C.J."/>
            <person name="Singh A."/>
            <person name="Wilkins M.J."/>
            <person name="Williams K.H."/>
            <person name="Banfield J.F."/>
        </authorList>
    </citation>
    <scope>NUCLEOTIDE SEQUENCE [LARGE SCALE GENOMIC DNA]</scope>
</reference>
<evidence type="ECO:0000256" key="2">
    <source>
        <dbReference type="SAM" id="Phobius"/>
    </source>
</evidence>
<dbReference type="AlphaFoldDB" id="A0A0G0IPD2"/>
<comment type="caution">
    <text evidence="3">The sequence shown here is derived from an EMBL/GenBank/DDBJ whole genome shotgun (WGS) entry which is preliminary data.</text>
</comment>
<keyword evidence="2" id="KW-0812">Transmembrane</keyword>
<evidence type="ECO:0000313" key="4">
    <source>
        <dbReference type="Proteomes" id="UP000034917"/>
    </source>
</evidence>
<dbReference type="Gene3D" id="2.40.260.10">
    <property type="entry name" value="Sortase"/>
    <property type="match status" value="1"/>
</dbReference>
<accession>A0A0G0IPD2</accession>
<keyword evidence="2" id="KW-0472">Membrane</keyword>
<feature type="transmembrane region" description="Helical" evidence="2">
    <location>
        <begin position="29"/>
        <end position="51"/>
    </location>
</feature>
<dbReference type="GO" id="GO:0016787">
    <property type="term" value="F:hydrolase activity"/>
    <property type="evidence" value="ECO:0007669"/>
    <property type="project" value="UniProtKB-KW"/>
</dbReference>